<keyword evidence="2" id="KW-1185">Reference proteome</keyword>
<organism evidence="1 2">
    <name type="scientific">Roseateles agri</name>
    <dbReference type="NCBI Taxonomy" id="3098619"/>
    <lineage>
        <taxon>Bacteria</taxon>
        <taxon>Pseudomonadati</taxon>
        <taxon>Pseudomonadota</taxon>
        <taxon>Betaproteobacteria</taxon>
        <taxon>Burkholderiales</taxon>
        <taxon>Sphaerotilaceae</taxon>
        <taxon>Roseateles</taxon>
    </lineage>
</organism>
<comment type="caution">
    <text evidence="1">The sequence shown here is derived from an EMBL/GenBank/DDBJ whole genome shotgun (WGS) entry which is preliminary data.</text>
</comment>
<dbReference type="RefSeq" id="WP_320425506.1">
    <property type="nucleotide sequence ID" value="NZ_JAXCLA010000008.1"/>
</dbReference>
<accession>A0ABU5DMM1</accession>
<reference evidence="1 2" key="1">
    <citation type="submission" date="2023-11" db="EMBL/GenBank/DDBJ databases">
        <title>Paucibacter sp. nov., isolated from fresh soil in Korea.</title>
        <authorList>
            <person name="Le N.T.T."/>
        </authorList>
    </citation>
    <scope>NUCLEOTIDE SEQUENCE [LARGE SCALE GENOMIC DNA]</scope>
    <source>
        <strain evidence="1 2">R3-3</strain>
    </source>
</reference>
<protein>
    <submittedName>
        <fullName evidence="1">Uncharacterized protein</fullName>
    </submittedName>
</protein>
<evidence type="ECO:0000313" key="2">
    <source>
        <dbReference type="Proteomes" id="UP001285263"/>
    </source>
</evidence>
<sequence length="74" mass="8451">MSAVSELFLLWREAENEFHWASADLYRVAMNTKDGPTDAQFDYTQHLGDIAKNRHSAYTAAIRSHGLRSEAQPR</sequence>
<gene>
    <name evidence="1" type="ORF">SNE35_23770</name>
</gene>
<proteinExistence type="predicted"/>
<evidence type="ECO:0000313" key="1">
    <source>
        <dbReference type="EMBL" id="MDY0747542.1"/>
    </source>
</evidence>
<name>A0ABU5DMM1_9BURK</name>
<dbReference type="Proteomes" id="UP001285263">
    <property type="component" value="Unassembled WGS sequence"/>
</dbReference>
<dbReference type="EMBL" id="JAXCLA010000008">
    <property type="protein sequence ID" value="MDY0747542.1"/>
    <property type="molecule type" value="Genomic_DNA"/>
</dbReference>